<keyword evidence="1" id="KW-0812">Transmembrane</keyword>
<comment type="caution">
    <text evidence="2">The sequence shown here is derived from an EMBL/GenBank/DDBJ whole genome shotgun (WGS) entry which is preliminary data.</text>
</comment>
<evidence type="ECO:0000313" key="3">
    <source>
        <dbReference type="Proteomes" id="UP001264980"/>
    </source>
</evidence>
<feature type="transmembrane region" description="Helical" evidence="1">
    <location>
        <begin position="102"/>
        <end position="119"/>
    </location>
</feature>
<name>A0ABU1RA69_9BACT</name>
<organism evidence="2 3">
    <name type="scientific">Dyadobacter fermentans</name>
    <dbReference type="NCBI Taxonomy" id="94254"/>
    <lineage>
        <taxon>Bacteria</taxon>
        <taxon>Pseudomonadati</taxon>
        <taxon>Bacteroidota</taxon>
        <taxon>Cytophagia</taxon>
        <taxon>Cytophagales</taxon>
        <taxon>Spirosomataceae</taxon>
        <taxon>Dyadobacter</taxon>
    </lineage>
</organism>
<keyword evidence="1" id="KW-0472">Membrane</keyword>
<accession>A0ABU1RA69</accession>
<feature type="transmembrane region" description="Helical" evidence="1">
    <location>
        <begin position="155"/>
        <end position="175"/>
    </location>
</feature>
<reference evidence="2 3" key="1">
    <citation type="submission" date="2023-07" db="EMBL/GenBank/DDBJ databases">
        <title>Sorghum-associated microbial communities from plants grown in Nebraska, USA.</title>
        <authorList>
            <person name="Schachtman D."/>
        </authorList>
    </citation>
    <scope>NUCLEOTIDE SEQUENCE [LARGE SCALE GENOMIC DNA]</scope>
    <source>
        <strain evidence="2 3">BE57</strain>
    </source>
</reference>
<gene>
    <name evidence="2" type="ORF">J2W84_006860</name>
</gene>
<dbReference type="RefSeq" id="WP_291036848.1">
    <property type="nucleotide sequence ID" value="NZ_JAVDTI010000013.1"/>
</dbReference>
<feature type="transmembrane region" description="Helical" evidence="1">
    <location>
        <begin position="126"/>
        <end position="149"/>
    </location>
</feature>
<dbReference type="EMBL" id="JAVDTI010000013">
    <property type="protein sequence ID" value="MDR6809784.1"/>
    <property type="molecule type" value="Genomic_DNA"/>
</dbReference>
<sequence>MIRKNLFSVIGAIIFSLTALYLGYTALGFWAMLVFTFGYLGGFLFWLVFYKKLEIRAILAPYFLTLVLFIIHKIEERQQAFFPALSQLTGKPVPEADSMPAIGLYAVAVVWLMIPLLVWKKQAFGTYLTWTFFASMGISELAHFIFPLFTDHPYGYFPGMWSVIPLAPAAWWGILKSIKINSDSRSSA</sequence>
<keyword evidence="1" id="KW-1133">Transmembrane helix</keyword>
<evidence type="ECO:0000256" key="1">
    <source>
        <dbReference type="SAM" id="Phobius"/>
    </source>
</evidence>
<feature type="transmembrane region" description="Helical" evidence="1">
    <location>
        <begin position="57"/>
        <end position="74"/>
    </location>
</feature>
<keyword evidence="3" id="KW-1185">Reference proteome</keyword>
<proteinExistence type="predicted"/>
<feature type="transmembrane region" description="Helical" evidence="1">
    <location>
        <begin position="7"/>
        <end position="24"/>
    </location>
</feature>
<protein>
    <submittedName>
        <fullName evidence="2">MFS family permease</fullName>
    </submittedName>
</protein>
<feature type="transmembrane region" description="Helical" evidence="1">
    <location>
        <begin position="30"/>
        <end position="50"/>
    </location>
</feature>
<dbReference type="Proteomes" id="UP001264980">
    <property type="component" value="Unassembled WGS sequence"/>
</dbReference>
<evidence type="ECO:0000313" key="2">
    <source>
        <dbReference type="EMBL" id="MDR6809784.1"/>
    </source>
</evidence>